<dbReference type="InterPro" id="IPR016130">
    <property type="entry name" value="Tyr_Pase_AS"/>
</dbReference>
<protein>
    <submittedName>
        <fullName evidence="3">Tyrosine phosphatase</fullName>
    </submittedName>
</protein>
<dbReference type="Gene3D" id="3.90.190.10">
    <property type="entry name" value="Protein tyrosine phosphatase superfamily"/>
    <property type="match status" value="1"/>
</dbReference>
<name>A0A9N8H424_9STRA</name>
<sequence length="200" mass="22585">MPNQNSSNGKLKTVTVQPPRPNDCTYWVTESLLAGEYPTDRSYDDDKTRQKLRQYLQSGITYFVDLTREGEKLPYADLLQEEAAKLKLDVVVSRFAIPDFGIPQKPQLMEDILTAMDTAIDQEKRKVYVHCRGGIGRTGTTVGCYLARHGYNTDPEEALQATNQLFQNSGRSLESSVSPETDEQMDFVRQWAQQSSAPNL</sequence>
<dbReference type="OrthoDB" id="2017893at2759"/>
<gene>
    <name evidence="3" type="ORF">SEMRO_3_G002640.1</name>
</gene>
<dbReference type="GO" id="GO:0016791">
    <property type="term" value="F:phosphatase activity"/>
    <property type="evidence" value="ECO:0007669"/>
    <property type="project" value="UniProtKB-ARBA"/>
</dbReference>
<dbReference type="PROSITE" id="PS00383">
    <property type="entry name" value="TYR_PHOSPHATASE_1"/>
    <property type="match status" value="1"/>
</dbReference>
<dbReference type="PROSITE" id="PS50056">
    <property type="entry name" value="TYR_PHOSPHATASE_2"/>
    <property type="match status" value="1"/>
</dbReference>
<dbReference type="InterPro" id="IPR050561">
    <property type="entry name" value="PTP"/>
</dbReference>
<evidence type="ECO:0000259" key="2">
    <source>
        <dbReference type="PROSITE" id="PS50056"/>
    </source>
</evidence>
<evidence type="ECO:0000256" key="1">
    <source>
        <dbReference type="ARBA" id="ARBA00022801"/>
    </source>
</evidence>
<evidence type="ECO:0000313" key="4">
    <source>
        <dbReference type="Proteomes" id="UP001153069"/>
    </source>
</evidence>
<dbReference type="InterPro" id="IPR057023">
    <property type="entry name" value="PTP-SAK"/>
</dbReference>
<dbReference type="Pfam" id="PF22784">
    <property type="entry name" value="PTP-SAK"/>
    <property type="match status" value="1"/>
</dbReference>
<comment type="caution">
    <text evidence="3">The sequence shown here is derived from an EMBL/GenBank/DDBJ whole genome shotgun (WGS) entry which is preliminary data.</text>
</comment>
<dbReference type="InterPro" id="IPR000387">
    <property type="entry name" value="Tyr_Pase_dom"/>
</dbReference>
<organism evidence="3 4">
    <name type="scientific">Seminavis robusta</name>
    <dbReference type="NCBI Taxonomy" id="568900"/>
    <lineage>
        <taxon>Eukaryota</taxon>
        <taxon>Sar</taxon>
        <taxon>Stramenopiles</taxon>
        <taxon>Ochrophyta</taxon>
        <taxon>Bacillariophyta</taxon>
        <taxon>Bacillariophyceae</taxon>
        <taxon>Bacillariophycidae</taxon>
        <taxon>Naviculales</taxon>
        <taxon>Naviculaceae</taxon>
        <taxon>Seminavis</taxon>
    </lineage>
</organism>
<dbReference type="SUPFAM" id="SSF52799">
    <property type="entry name" value="(Phosphotyrosine protein) phosphatases II"/>
    <property type="match status" value="1"/>
</dbReference>
<accession>A0A9N8H424</accession>
<dbReference type="Proteomes" id="UP001153069">
    <property type="component" value="Unassembled WGS sequence"/>
</dbReference>
<feature type="domain" description="Tyrosine specific protein phosphatases" evidence="2">
    <location>
        <begin position="110"/>
        <end position="160"/>
    </location>
</feature>
<proteinExistence type="predicted"/>
<dbReference type="AlphaFoldDB" id="A0A9N8H424"/>
<dbReference type="InterPro" id="IPR029021">
    <property type="entry name" value="Prot-tyrosine_phosphatase-like"/>
</dbReference>
<keyword evidence="4" id="KW-1185">Reference proteome</keyword>
<dbReference type="EMBL" id="CAICTM010000003">
    <property type="protein sequence ID" value="CAB9496288.1"/>
    <property type="molecule type" value="Genomic_DNA"/>
</dbReference>
<keyword evidence="1" id="KW-0378">Hydrolase</keyword>
<reference evidence="3" key="1">
    <citation type="submission" date="2020-06" db="EMBL/GenBank/DDBJ databases">
        <authorList>
            <consortium name="Plant Systems Biology data submission"/>
        </authorList>
    </citation>
    <scope>NUCLEOTIDE SEQUENCE</scope>
    <source>
        <strain evidence="3">D6</strain>
    </source>
</reference>
<dbReference type="PANTHER" id="PTHR23339">
    <property type="entry name" value="TYROSINE SPECIFIC PROTEIN PHOSPHATASE AND DUAL SPECIFICITY PROTEIN PHOSPHATASE"/>
    <property type="match status" value="1"/>
</dbReference>
<evidence type="ECO:0000313" key="3">
    <source>
        <dbReference type="EMBL" id="CAB9496288.1"/>
    </source>
</evidence>